<name>A0A0U5GS90_ASPCI</name>
<gene>
    <name evidence="9" type="ORF">ASPCAL04878</name>
</gene>
<feature type="domain" description="Aminoglycoside phosphotransferase" evidence="8">
    <location>
        <begin position="97"/>
        <end position="187"/>
    </location>
</feature>
<dbReference type="Gene3D" id="3.90.1200.10">
    <property type="match status" value="1"/>
</dbReference>
<evidence type="ECO:0000256" key="7">
    <source>
        <dbReference type="SAM" id="Coils"/>
    </source>
</evidence>
<dbReference type="InterPro" id="IPR011009">
    <property type="entry name" value="Kinase-like_dom_sf"/>
</dbReference>
<proteinExistence type="inferred from homology"/>
<keyword evidence="7" id="KW-0175">Coiled coil</keyword>
<dbReference type="SUPFAM" id="SSF56112">
    <property type="entry name" value="Protein kinase-like (PK-like)"/>
    <property type="match status" value="1"/>
</dbReference>
<evidence type="ECO:0000313" key="9">
    <source>
        <dbReference type="EMBL" id="CEL03732.1"/>
    </source>
</evidence>
<dbReference type="PANTHER" id="PTHR36091">
    <property type="entry name" value="ALTERED INHERITANCE OF MITOCHONDRIA PROTEIN 9, MITOCHONDRIAL"/>
    <property type="match status" value="1"/>
</dbReference>
<dbReference type="InterPro" id="IPR002575">
    <property type="entry name" value="Aminoglycoside_PTrfase"/>
</dbReference>
<sequence>MNTLERYKIIDQVIQTEKELANIVLPAYGGLFLRELLPSTIRQHPLPQDLDPDCLFCVGPSCRRTWWHDDSTNVIGQRPANVGPWTRLQDYALSALQRQFDRIERSRAEVQRELSNFDETQSIDEYRILLDKLHKALPTLSQDQQVVNVSDPVLWHTDLHLGNIFFSPTDPAKIEGLIDWQSCHAAPLFLQSQFLDFLAPPKKLHFRHGITIIA</sequence>
<evidence type="ECO:0000313" key="10">
    <source>
        <dbReference type="Proteomes" id="UP000054771"/>
    </source>
</evidence>
<dbReference type="STRING" id="454130.A0A0U5GS90"/>
<dbReference type="Pfam" id="PF01636">
    <property type="entry name" value="APH"/>
    <property type="match status" value="1"/>
</dbReference>
<comment type="subcellular location">
    <subcellularLocation>
        <location evidence="1">Mitochondrion</location>
    </subcellularLocation>
</comment>
<dbReference type="EMBL" id="CDMC01000004">
    <property type="protein sequence ID" value="CEL03732.1"/>
    <property type="molecule type" value="Genomic_DNA"/>
</dbReference>
<reference evidence="10" key="1">
    <citation type="journal article" date="2016" name="Genome Announc.">
        <title>Draft genome sequences of fungus Aspergillus calidoustus.</title>
        <authorList>
            <person name="Horn F."/>
            <person name="Linde J."/>
            <person name="Mattern D.J."/>
            <person name="Walther G."/>
            <person name="Guthke R."/>
            <person name="Scherlach K."/>
            <person name="Martin K."/>
            <person name="Brakhage A.A."/>
            <person name="Petzke L."/>
            <person name="Valiante V."/>
        </authorList>
    </citation>
    <scope>NUCLEOTIDE SEQUENCE [LARGE SCALE GENOMIC DNA]</scope>
    <source>
        <strain evidence="10">SF006504</strain>
    </source>
</reference>
<dbReference type="Proteomes" id="UP000054771">
    <property type="component" value="Unassembled WGS sequence"/>
</dbReference>
<evidence type="ECO:0000256" key="3">
    <source>
        <dbReference type="ARBA" id="ARBA00016197"/>
    </source>
</evidence>
<protein>
    <recommendedName>
        <fullName evidence="3">Altered inheritance of mitochondria protein 9, mitochondrial</fullName>
    </recommendedName>
    <alternativeName>
        <fullName evidence="6">Found in mitochondrial proteome protein 29</fullName>
    </alternativeName>
</protein>
<evidence type="ECO:0000256" key="2">
    <source>
        <dbReference type="ARBA" id="ARBA00005543"/>
    </source>
</evidence>
<feature type="coiled-coil region" evidence="7">
    <location>
        <begin position="93"/>
        <end position="120"/>
    </location>
</feature>
<organism evidence="9 10">
    <name type="scientific">Aspergillus calidoustus</name>
    <dbReference type="NCBI Taxonomy" id="454130"/>
    <lineage>
        <taxon>Eukaryota</taxon>
        <taxon>Fungi</taxon>
        <taxon>Dikarya</taxon>
        <taxon>Ascomycota</taxon>
        <taxon>Pezizomycotina</taxon>
        <taxon>Eurotiomycetes</taxon>
        <taxon>Eurotiomycetidae</taxon>
        <taxon>Eurotiales</taxon>
        <taxon>Aspergillaceae</taxon>
        <taxon>Aspergillus</taxon>
        <taxon>Aspergillus subgen. Nidulantes</taxon>
    </lineage>
</organism>
<accession>A0A0U5GS90</accession>
<dbReference type="InterPro" id="IPR051035">
    <property type="entry name" value="Mito_inheritance_9"/>
</dbReference>
<dbReference type="OMA" id="NEPCIVE"/>
<dbReference type="PANTHER" id="PTHR36091:SF1">
    <property type="entry name" value="ALTERED INHERITANCE OF MITOCHONDRIA PROTEIN 9, MITOCHONDRIAL"/>
    <property type="match status" value="1"/>
</dbReference>
<evidence type="ECO:0000256" key="6">
    <source>
        <dbReference type="ARBA" id="ARBA00031849"/>
    </source>
</evidence>
<keyword evidence="4" id="KW-0809">Transit peptide</keyword>
<comment type="similarity">
    <text evidence="2">Belongs to the AIM9 family.</text>
</comment>
<evidence type="ECO:0000256" key="1">
    <source>
        <dbReference type="ARBA" id="ARBA00004173"/>
    </source>
</evidence>
<keyword evidence="5" id="KW-0496">Mitochondrion</keyword>
<dbReference type="AlphaFoldDB" id="A0A0U5GS90"/>
<dbReference type="GO" id="GO:0005739">
    <property type="term" value="C:mitochondrion"/>
    <property type="evidence" value="ECO:0007669"/>
    <property type="project" value="UniProtKB-SubCell"/>
</dbReference>
<dbReference type="OrthoDB" id="2831558at2759"/>
<keyword evidence="10" id="KW-1185">Reference proteome</keyword>
<evidence type="ECO:0000259" key="8">
    <source>
        <dbReference type="Pfam" id="PF01636"/>
    </source>
</evidence>
<evidence type="ECO:0000256" key="5">
    <source>
        <dbReference type="ARBA" id="ARBA00023128"/>
    </source>
</evidence>
<evidence type="ECO:0000256" key="4">
    <source>
        <dbReference type="ARBA" id="ARBA00022946"/>
    </source>
</evidence>